<feature type="compositionally biased region" description="Low complexity" evidence="1">
    <location>
        <begin position="42"/>
        <end position="61"/>
    </location>
</feature>
<feature type="region of interest" description="Disordered" evidence="1">
    <location>
        <begin position="40"/>
        <end position="84"/>
    </location>
</feature>
<proteinExistence type="predicted"/>
<comment type="caution">
    <text evidence="2">The sequence shown here is derived from an EMBL/GenBank/DDBJ whole genome shotgun (WGS) entry which is preliminary data.</text>
</comment>
<reference evidence="2 3" key="1">
    <citation type="submission" date="2015-11" db="EMBL/GenBank/DDBJ databases">
        <title>Expanding the genomic diversity of Burkholderia species for the development of highly accurate diagnostics.</title>
        <authorList>
            <person name="Sahl J."/>
            <person name="Keim P."/>
            <person name="Wagner D."/>
        </authorList>
    </citation>
    <scope>NUCLEOTIDE SEQUENCE [LARGE SCALE GENOMIC DNA]</scope>
    <source>
        <strain evidence="2 3">MSMB1302</strain>
    </source>
</reference>
<dbReference type="Proteomes" id="UP000069001">
    <property type="component" value="Unassembled WGS sequence"/>
</dbReference>
<dbReference type="EMBL" id="LOYH01000027">
    <property type="protein sequence ID" value="KVK86120.1"/>
    <property type="molecule type" value="Genomic_DNA"/>
</dbReference>
<evidence type="ECO:0000256" key="1">
    <source>
        <dbReference type="SAM" id="MobiDB-lite"/>
    </source>
</evidence>
<evidence type="ECO:0000313" key="2">
    <source>
        <dbReference type="EMBL" id="KVK86120.1"/>
    </source>
</evidence>
<accession>A0A103ZU79</accession>
<dbReference type="AlphaFoldDB" id="A0A103ZU79"/>
<evidence type="ECO:0000313" key="3">
    <source>
        <dbReference type="Proteomes" id="UP000069001"/>
    </source>
</evidence>
<protein>
    <submittedName>
        <fullName evidence="2">Uncharacterized protein</fullName>
    </submittedName>
</protein>
<sequence length="84" mass="8440">MPIAVERALDAACEMNVLADACSTNTALELSARPARITGTWSDSVSSAPPIASAAAASPGARGPQCRARRPASGVTTTATRNTA</sequence>
<feature type="compositionally biased region" description="Polar residues" evidence="1">
    <location>
        <begin position="74"/>
        <end position="84"/>
    </location>
</feature>
<name>A0A103ZU79_BURCE</name>
<gene>
    <name evidence="2" type="ORF">WS90_07490</name>
</gene>
<organism evidence="2 3">
    <name type="scientific">Burkholderia cepacia</name>
    <name type="common">Pseudomonas cepacia</name>
    <dbReference type="NCBI Taxonomy" id="292"/>
    <lineage>
        <taxon>Bacteria</taxon>
        <taxon>Pseudomonadati</taxon>
        <taxon>Pseudomonadota</taxon>
        <taxon>Betaproteobacteria</taxon>
        <taxon>Burkholderiales</taxon>
        <taxon>Burkholderiaceae</taxon>
        <taxon>Burkholderia</taxon>
        <taxon>Burkholderia cepacia complex</taxon>
    </lineage>
</organism>